<accession>A0AAV5SUJ7</accession>
<reference evidence="1" key="1">
    <citation type="submission" date="2023-10" db="EMBL/GenBank/DDBJ databases">
        <title>Genome assembly of Pristionchus species.</title>
        <authorList>
            <person name="Yoshida K."/>
            <person name="Sommer R.J."/>
        </authorList>
    </citation>
    <scope>NUCLEOTIDE SEQUENCE</scope>
    <source>
        <strain evidence="1">RS0144</strain>
    </source>
</reference>
<dbReference type="PANTHER" id="PTHR22744:SF14">
    <property type="entry name" value="BTB DOMAIN-CONTAINING PROTEIN-RELATED"/>
    <property type="match status" value="1"/>
</dbReference>
<dbReference type="Proteomes" id="UP001432027">
    <property type="component" value="Unassembled WGS sequence"/>
</dbReference>
<protein>
    <recommendedName>
        <fullName evidence="3">BTB domain-containing protein</fullName>
    </recommendedName>
</protein>
<organism evidence="1 2">
    <name type="scientific">Pristionchus entomophagus</name>
    <dbReference type="NCBI Taxonomy" id="358040"/>
    <lineage>
        <taxon>Eukaryota</taxon>
        <taxon>Metazoa</taxon>
        <taxon>Ecdysozoa</taxon>
        <taxon>Nematoda</taxon>
        <taxon>Chromadorea</taxon>
        <taxon>Rhabditida</taxon>
        <taxon>Rhabditina</taxon>
        <taxon>Diplogasteromorpha</taxon>
        <taxon>Diplogasteroidea</taxon>
        <taxon>Neodiplogasteridae</taxon>
        <taxon>Pristionchus</taxon>
    </lineage>
</organism>
<name>A0AAV5SUJ7_9BILA</name>
<evidence type="ECO:0000313" key="2">
    <source>
        <dbReference type="Proteomes" id="UP001432027"/>
    </source>
</evidence>
<gene>
    <name evidence="1" type="ORF">PENTCL1PPCAC_8968</name>
</gene>
<evidence type="ECO:0008006" key="3">
    <source>
        <dbReference type="Google" id="ProtNLM"/>
    </source>
</evidence>
<dbReference type="AlphaFoldDB" id="A0AAV5SUJ7"/>
<sequence length="107" mass="12252">MYPPSKEITDANVECLLKLGDRFDIDWLLYKCEEYLISSSKLDLTNKIALVSLYRLVKLQDYSIDKLNTIKDVKNLKNSAIYEAFPDAITTALHHKIMDLIAEGVTK</sequence>
<dbReference type="PANTHER" id="PTHR22744">
    <property type="entry name" value="HELIX LOOP HELIX PROTEIN 21-RELATED"/>
    <property type="match status" value="1"/>
</dbReference>
<proteinExistence type="predicted"/>
<evidence type="ECO:0000313" key="1">
    <source>
        <dbReference type="EMBL" id="GMS86793.1"/>
    </source>
</evidence>
<dbReference type="EMBL" id="BTSX01000002">
    <property type="protein sequence ID" value="GMS86793.1"/>
    <property type="molecule type" value="Genomic_DNA"/>
</dbReference>
<keyword evidence="2" id="KW-1185">Reference proteome</keyword>
<comment type="caution">
    <text evidence="1">The sequence shown here is derived from an EMBL/GenBank/DDBJ whole genome shotgun (WGS) entry which is preliminary data.</text>
</comment>